<gene>
    <name evidence="4" type="primary">ysnE</name>
    <name evidence="4" type="ORF">BACVE_001990</name>
</gene>
<reference evidence="5" key="1">
    <citation type="submission" date="2020-10" db="EMBL/GenBank/DDBJ databases">
        <title>Complete genome sequence of Bacillus velezensis NST6.</title>
        <authorList>
            <person name="Choi J."/>
        </authorList>
    </citation>
    <scope>NUCLEOTIDE SEQUENCE [LARGE SCALE GENOMIC DNA]</scope>
    <source>
        <strain evidence="5">NST6</strain>
    </source>
</reference>
<proteinExistence type="predicted"/>
<dbReference type="GO" id="GO:0016747">
    <property type="term" value="F:acyltransferase activity, transferring groups other than amino-acyl groups"/>
    <property type="evidence" value="ECO:0007669"/>
    <property type="project" value="InterPro"/>
</dbReference>
<keyword evidence="1 4" id="KW-0808">Transferase</keyword>
<evidence type="ECO:0000256" key="1">
    <source>
        <dbReference type="ARBA" id="ARBA00022679"/>
    </source>
</evidence>
<dbReference type="InterPro" id="IPR000182">
    <property type="entry name" value="GNAT_dom"/>
</dbReference>
<dbReference type="EC" id="2.3.1.-" evidence="4"/>
<evidence type="ECO:0000313" key="5">
    <source>
        <dbReference type="Proteomes" id="UP000587477"/>
    </source>
</evidence>
<dbReference type="Gene3D" id="3.40.630.30">
    <property type="match status" value="1"/>
</dbReference>
<sequence>MSVLWSFFEHFVTIIIPCFPIFDTAFSRNVLQLLLHFWIGTRNRKGQIPCHISGQWNGAGCEPLLWSKKHAQQGWFEVDVRKEDVTAPDVIALLQDHLKSMTMHSSPESIHALNADRLRQPDVTFWSARENGILLGCGALKKLNSRHGEIKSMKTSPHHVRKGAANRILRHMLEEARRRGYQRISLETGSMEAFLPARRLYEKAGLFQYCDPFAHYKENPNSLVMTLNIS</sequence>
<dbReference type="CDD" id="cd04301">
    <property type="entry name" value="NAT_SF"/>
    <property type="match status" value="1"/>
</dbReference>
<dbReference type="Pfam" id="PF00583">
    <property type="entry name" value="Acetyltransf_1"/>
    <property type="match status" value="1"/>
</dbReference>
<evidence type="ECO:0000259" key="3">
    <source>
        <dbReference type="PROSITE" id="PS51186"/>
    </source>
</evidence>
<dbReference type="PROSITE" id="PS51186">
    <property type="entry name" value="GNAT"/>
    <property type="match status" value="1"/>
</dbReference>
<feature type="domain" description="N-acetyltransferase" evidence="3">
    <location>
        <begin position="78"/>
        <end position="230"/>
    </location>
</feature>
<organism evidence="4 5">
    <name type="scientific">Bacillus velezensis</name>
    <dbReference type="NCBI Taxonomy" id="492670"/>
    <lineage>
        <taxon>Bacteria</taxon>
        <taxon>Bacillati</taxon>
        <taxon>Bacillota</taxon>
        <taxon>Bacilli</taxon>
        <taxon>Bacillales</taxon>
        <taxon>Bacillaceae</taxon>
        <taxon>Bacillus</taxon>
        <taxon>Bacillus amyloliquefaciens group</taxon>
    </lineage>
</organism>
<dbReference type="InterPro" id="IPR050832">
    <property type="entry name" value="Bact_Acetyltransf"/>
</dbReference>
<evidence type="ECO:0000256" key="2">
    <source>
        <dbReference type="ARBA" id="ARBA00023315"/>
    </source>
</evidence>
<dbReference type="Proteomes" id="UP000587477">
    <property type="component" value="Chromosome"/>
</dbReference>
<protein>
    <submittedName>
        <fullName evidence="4">Putative N-acetyltransferase YsnE</fullName>
        <ecNumber evidence="4">2.3.1.-</ecNumber>
    </submittedName>
</protein>
<dbReference type="SUPFAM" id="SSF55729">
    <property type="entry name" value="Acyl-CoA N-acyltransferases (Nat)"/>
    <property type="match status" value="1"/>
</dbReference>
<accession>A0A7S7KQK3</accession>
<name>A0A7S7KQK3_BACVE</name>
<dbReference type="PANTHER" id="PTHR43877">
    <property type="entry name" value="AMINOALKYLPHOSPHONATE N-ACETYLTRANSFERASE-RELATED-RELATED"/>
    <property type="match status" value="1"/>
</dbReference>
<dbReference type="EMBL" id="CP063687">
    <property type="protein sequence ID" value="QOY26979.1"/>
    <property type="molecule type" value="Genomic_DNA"/>
</dbReference>
<dbReference type="PANTHER" id="PTHR43877:SF5">
    <property type="entry name" value="BLL8307 PROTEIN"/>
    <property type="match status" value="1"/>
</dbReference>
<keyword evidence="2 4" id="KW-0012">Acyltransferase</keyword>
<dbReference type="AlphaFoldDB" id="A0A7S7KQK3"/>
<dbReference type="InterPro" id="IPR016181">
    <property type="entry name" value="Acyl_CoA_acyltransferase"/>
</dbReference>
<evidence type="ECO:0000313" key="4">
    <source>
        <dbReference type="EMBL" id="QOY26979.1"/>
    </source>
</evidence>